<dbReference type="AlphaFoldDB" id="A0A0C2CQ67"/>
<comment type="caution">
    <text evidence="2">The sequence shown here is derived from an EMBL/GenBank/DDBJ whole genome shotgun (WGS) entry which is preliminary data.</text>
</comment>
<reference evidence="2 3" key="1">
    <citation type="submission" date="2014-12" db="EMBL/GenBank/DDBJ databases">
        <title>Genome assembly of Enhygromyxa salina DSM 15201.</title>
        <authorList>
            <person name="Sharma G."/>
            <person name="Subramanian S."/>
        </authorList>
    </citation>
    <scope>NUCLEOTIDE SEQUENCE [LARGE SCALE GENOMIC DNA]</scope>
    <source>
        <strain evidence="2 3">DSM 15201</strain>
    </source>
</reference>
<dbReference type="Proteomes" id="UP000031599">
    <property type="component" value="Unassembled WGS sequence"/>
</dbReference>
<gene>
    <name evidence="2" type="ORF">DB30_02375</name>
</gene>
<organism evidence="2 3">
    <name type="scientific">Enhygromyxa salina</name>
    <dbReference type="NCBI Taxonomy" id="215803"/>
    <lineage>
        <taxon>Bacteria</taxon>
        <taxon>Pseudomonadati</taxon>
        <taxon>Myxococcota</taxon>
        <taxon>Polyangia</taxon>
        <taxon>Nannocystales</taxon>
        <taxon>Nannocystaceae</taxon>
        <taxon>Enhygromyxa</taxon>
    </lineage>
</organism>
<dbReference type="EMBL" id="JMCC02000170">
    <property type="protein sequence ID" value="KIG11875.1"/>
    <property type="molecule type" value="Genomic_DNA"/>
</dbReference>
<name>A0A0C2CQ67_9BACT</name>
<sequence length="177" mass="17487">MWEGMLGKQVALQMKDGAAVGGMVVAQSSTDLAIARGADGTVVSVPKAQIAGVRLRPESASSGAAGGGSTVPVGSRPLQDGRGLHGGGIVMLTVGSVLALSGTVMMAISVSYVAISLPLLLIGLGTAGGGIGMLVAGTKKRRAFNEAWGIPVRAGVQLTPTLAAGRNGGQAGLVLRF</sequence>
<proteinExistence type="predicted"/>
<evidence type="ECO:0000313" key="2">
    <source>
        <dbReference type="EMBL" id="KIG11875.1"/>
    </source>
</evidence>
<keyword evidence="1" id="KW-0812">Transmembrane</keyword>
<keyword evidence="1" id="KW-0472">Membrane</keyword>
<accession>A0A0C2CQ67</accession>
<protein>
    <submittedName>
        <fullName evidence="2">Uncharacterized protein</fullName>
    </submittedName>
</protein>
<feature type="transmembrane region" description="Helical" evidence="1">
    <location>
        <begin position="86"/>
        <end position="108"/>
    </location>
</feature>
<evidence type="ECO:0000313" key="3">
    <source>
        <dbReference type="Proteomes" id="UP000031599"/>
    </source>
</evidence>
<keyword evidence="1" id="KW-1133">Transmembrane helix</keyword>
<evidence type="ECO:0000256" key="1">
    <source>
        <dbReference type="SAM" id="Phobius"/>
    </source>
</evidence>
<feature type="transmembrane region" description="Helical" evidence="1">
    <location>
        <begin position="114"/>
        <end position="136"/>
    </location>
</feature>